<dbReference type="AlphaFoldDB" id="A0A9K3Q0I8"/>
<evidence type="ECO:0000256" key="1">
    <source>
        <dbReference type="ARBA" id="ARBA00004141"/>
    </source>
</evidence>
<evidence type="ECO:0000256" key="7">
    <source>
        <dbReference type="SAM" id="Phobius"/>
    </source>
</evidence>
<accession>A0A9K3Q0I8</accession>
<dbReference type="EMBL" id="JAGRRH010000007">
    <property type="protein sequence ID" value="KAG7366897.1"/>
    <property type="molecule type" value="Genomic_DNA"/>
</dbReference>
<gene>
    <name evidence="8" type="ORF">IV203_029567</name>
</gene>
<comment type="caution">
    <text evidence="8">The sequence shown here is derived from an EMBL/GenBank/DDBJ whole genome shotgun (WGS) entry which is preliminary data.</text>
</comment>
<keyword evidence="5 7" id="KW-0472">Membrane</keyword>
<keyword evidence="9" id="KW-1185">Reference proteome</keyword>
<feature type="transmembrane region" description="Helical" evidence="7">
    <location>
        <begin position="379"/>
        <end position="397"/>
    </location>
</feature>
<proteinExistence type="predicted"/>
<organism evidence="8 9">
    <name type="scientific">Nitzschia inconspicua</name>
    <dbReference type="NCBI Taxonomy" id="303405"/>
    <lineage>
        <taxon>Eukaryota</taxon>
        <taxon>Sar</taxon>
        <taxon>Stramenopiles</taxon>
        <taxon>Ochrophyta</taxon>
        <taxon>Bacillariophyta</taxon>
        <taxon>Bacillariophyceae</taxon>
        <taxon>Bacillariophycidae</taxon>
        <taxon>Bacillariales</taxon>
        <taxon>Bacillariaceae</taxon>
        <taxon>Nitzschia</taxon>
    </lineage>
</organism>
<evidence type="ECO:0000313" key="8">
    <source>
        <dbReference type="EMBL" id="KAG7366897.1"/>
    </source>
</evidence>
<dbReference type="PANTHER" id="PTHR13906">
    <property type="entry name" value="PORCUPINE"/>
    <property type="match status" value="1"/>
</dbReference>
<feature type="transmembrane region" description="Helical" evidence="7">
    <location>
        <begin position="57"/>
        <end position="76"/>
    </location>
</feature>
<name>A0A9K3Q0I8_9STRA</name>
<evidence type="ECO:0000313" key="9">
    <source>
        <dbReference type="Proteomes" id="UP000693970"/>
    </source>
</evidence>
<evidence type="ECO:0000256" key="6">
    <source>
        <dbReference type="ARBA" id="ARBA00023315"/>
    </source>
</evidence>
<evidence type="ECO:0000256" key="2">
    <source>
        <dbReference type="ARBA" id="ARBA00022679"/>
    </source>
</evidence>
<dbReference type="GO" id="GO:0030258">
    <property type="term" value="P:lipid modification"/>
    <property type="evidence" value="ECO:0007669"/>
    <property type="project" value="TreeGrafter"/>
</dbReference>
<evidence type="ECO:0000256" key="3">
    <source>
        <dbReference type="ARBA" id="ARBA00022692"/>
    </source>
</evidence>
<dbReference type="Proteomes" id="UP000693970">
    <property type="component" value="Unassembled WGS sequence"/>
</dbReference>
<keyword evidence="6" id="KW-0012">Acyltransferase</keyword>
<dbReference type="GO" id="GO:0016746">
    <property type="term" value="F:acyltransferase activity"/>
    <property type="evidence" value="ECO:0007669"/>
    <property type="project" value="UniProtKB-KW"/>
</dbReference>
<feature type="transmembrane region" description="Helical" evidence="7">
    <location>
        <begin position="442"/>
        <end position="467"/>
    </location>
</feature>
<sequence>MMEIPEPITLVLDQAIQMVYSFEPLAAKTVVLVPDVLKAQVGVAADAIGMDVETVSYVFGLLVCYPLGLIMAQIPFGMARHLFSFLLGAFLLQFTLGSQWIHQLISSLVAYAMIVVLPRKTLKTVLPVFAMLYMTAGHLHRQYVNYLGWDLDFTGCQMVLTMKLYMIAYNLYDGELLAKGIDNRAAKKCAAYALKDKPNLLEFLGYTFCFSNLLAGPASEFSVYEQACNGSIFKMKDGSYKRPDNLFATIRPLLESFVAMGAFLYLGGQFPLLDPTDPQHNTPAILTATFLQKPFLARYFHAWMGLLGVRQKYYFGWKNAEGAQNIWYAGFDGWDENGKAIGWETSSNVDIIGFELASDVQNMSKNWNKKTSFWLTRYVYIRTGGSLLAVYSMSAFWHGFYPGYYIFFLSVPIATVCDRLAKKKISPYIPPSSSFYPIYCAMGTLATTVTINYMILPFVLLAGSWSIEAYKSFFFFGHVGSIIAFGLLSVLPSPKKDKKKTA</sequence>
<dbReference type="InterPro" id="IPR049941">
    <property type="entry name" value="LPLAT_7/PORCN-like"/>
</dbReference>
<reference evidence="8" key="2">
    <citation type="submission" date="2021-04" db="EMBL/GenBank/DDBJ databases">
        <authorList>
            <person name="Podell S."/>
        </authorList>
    </citation>
    <scope>NUCLEOTIDE SEQUENCE</scope>
    <source>
        <strain evidence="8">Hildebrandi</strain>
    </source>
</reference>
<dbReference type="OrthoDB" id="286734at2759"/>
<comment type="subcellular location">
    <subcellularLocation>
        <location evidence="1">Membrane</location>
        <topology evidence="1">Multi-pass membrane protein</topology>
    </subcellularLocation>
</comment>
<keyword evidence="4 7" id="KW-1133">Transmembrane helix</keyword>
<feature type="transmembrane region" description="Helical" evidence="7">
    <location>
        <begin position="473"/>
        <end position="491"/>
    </location>
</feature>
<keyword evidence="2" id="KW-0808">Transferase</keyword>
<dbReference type="InterPro" id="IPR004299">
    <property type="entry name" value="MBOAT_fam"/>
</dbReference>
<keyword evidence="3 7" id="KW-0812">Transmembrane</keyword>
<evidence type="ECO:0000256" key="4">
    <source>
        <dbReference type="ARBA" id="ARBA00022989"/>
    </source>
</evidence>
<dbReference type="GO" id="GO:0016020">
    <property type="term" value="C:membrane"/>
    <property type="evidence" value="ECO:0007669"/>
    <property type="project" value="UniProtKB-SubCell"/>
</dbReference>
<dbReference type="Pfam" id="PF03062">
    <property type="entry name" value="MBOAT"/>
    <property type="match status" value="1"/>
</dbReference>
<protein>
    <submittedName>
        <fullName evidence="8">Membrane-bound O-acyltransferase family protein</fullName>
    </submittedName>
</protein>
<evidence type="ECO:0000256" key="5">
    <source>
        <dbReference type="ARBA" id="ARBA00023136"/>
    </source>
</evidence>
<dbReference type="PANTHER" id="PTHR13906:SF4">
    <property type="entry name" value="LYSOPHOSPHOLIPID ACYLTRANSFERASE 6"/>
    <property type="match status" value="1"/>
</dbReference>
<reference evidence="8" key="1">
    <citation type="journal article" date="2021" name="Sci. Rep.">
        <title>Diploid genomic architecture of Nitzschia inconspicua, an elite biomass production diatom.</title>
        <authorList>
            <person name="Oliver A."/>
            <person name="Podell S."/>
            <person name="Pinowska A."/>
            <person name="Traller J.C."/>
            <person name="Smith S.R."/>
            <person name="McClure R."/>
            <person name="Beliaev A."/>
            <person name="Bohutskyi P."/>
            <person name="Hill E.A."/>
            <person name="Rabines A."/>
            <person name="Zheng H."/>
            <person name="Allen L.Z."/>
            <person name="Kuo A."/>
            <person name="Grigoriev I.V."/>
            <person name="Allen A.E."/>
            <person name="Hazlebeck D."/>
            <person name="Allen E.E."/>
        </authorList>
    </citation>
    <scope>NUCLEOTIDE SEQUENCE</scope>
    <source>
        <strain evidence="8">Hildebrandi</strain>
    </source>
</reference>